<sequence>MPSLNLAIARLIHTGNNNFAIWVVNAPYPSGYVLHDCVWPPHLTQIWQEWQQMFAGHSGLDIPTGAKPQQANPLPPDILPPSSEKTTSYSSRLMQYLGISLWRWVFDGQILGSLERSLGIAMGQHTRLRFRLEIRDPDLTALPWEIMQRDAGQAAMSLFQHTLFSRTTSEVEPLPYLRTDQGLNILLVLGEDDALQLEAEAQILEKTLLKNSQGGINSYLGYAPSFVKTLLRPTPQELIQHLNTQAYNVFFYAGHGLPAPDGGLLFLKKNMTLNGMELAQVLTRTGVKLAVFNSCWGAQPASVDHQALPHSSLAEVLIRQGVPAVLAMRDEIADHESHTFIQAFAQALRARKPIDEAVAEARQQLLALYRFNQPAWTLPVLYLHPHYEGELIRSFDEGITELPETSIPGLTTKLTTARLRSLSPGGQTWSLRPGITRIGRTTDNDIVIPEPSVSRRQAEILCRNTVEGSAYHLNDLSTYGTTWILRAEGWQQIPRQEVLLESGMQLRFGSSRSQPWEFMIEPSSD</sequence>
<dbReference type="Pfam" id="PF00498">
    <property type="entry name" value="FHA"/>
    <property type="match status" value="1"/>
</dbReference>
<organism evidence="3 4">
    <name type="scientific">Aetokthonos hydrillicola Thurmond2011</name>
    <dbReference type="NCBI Taxonomy" id="2712845"/>
    <lineage>
        <taxon>Bacteria</taxon>
        <taxon>Bacillati</taxon>
        <taxon>Cyanobacteriota</taxon>
        <taxon>Cyanophyceae</taxon>
        <taxon>Nostocales</taxon>
        <taxon>Hapalosiphonaceae</taxon>
        <taxon>Aetokthonos</taxon>
    </lineage>
</organism>
<gene>
    <name evidence="3" type="ORF">G7B40_025860</name>
</gene>
<name>A0AAP5MBI9_9CYAN</name>
<accession>A0AAP5MBI9</accession>
<feature type="region of interest" description="Disordered" evidence="1">
    <location>
        <begin position="61"/>
        <end position="86"/>
    </location>
</feature>
<dbReference type="Pfam" id="PF12770">
    <property type="entry name" value="CHAT"/>
    <property type="match status" value="1"/>
</dbReference>
<dbReference type="InterPro" id="IPR008984">
    <property type="entry name" value="SMAD_FHA_dom_sf"/>
</dbReference>
<feature type="domain" description="FHA" evidence="2">
    <location>
        <begin position="436"/>
        <end position="481"/>
    </location>
</feature>
<dbReference type="Gene3D" id="2.60.200.20">
    <property type="match status" value="1"/>
</dbReference>
<evidence type="ECO:0000313" key="3">
    <source>
        <dbReference type="EMBL" id="MDR9897962.1"/>
    </source>
</evidence>
<reference evidence="4" key="1">
    <citation type="journal article" date="2021" name="Science">
        <title>Hunting the eagle killer: A cyanobacterial neurotoxin causes vacuolar myelinopathy.</title>
        <authorList>
            <person name="Breinlinger S."/>
            <person name="Phillips T.J."/>
            <person name="Haram B.N."/>
            <person name="Mares J."/>
            <person name="Martinez Yerena J.A."/>
            <person name="Hrouzek P."/>
            <person name="Sobotka R."/>
            <person name="Henderson W.M."/>
            <person name="Schmieder P."/>
            <person name="Williams S.M."/>
            <person name="Lauderdale J.D."/>
            <person name="Wilde H.D."/>
            <person name="Gerrin W."/>
            <person name="Kust A."/>
            <person name="Washington J.W."/>
            <person name="Wagner C."/>
            <person name="Geier B."/>
            <person name="Liebeke M."/>
            <person name="Enke H."/>
            <person name="Niedermeyer T.H.J."/>
            <person name="Wilde S.B."/>
        </authorList>
    </citation>
    <scope>NUCLEOTIDE SEQUENCE [LARGE SCALE GENOMIC DNA]</scope>
    <source>
        <strain evidence="4">Thurmond2011</strain>
    </source>
</reference>
<evidence type="ECO:0000256" key="1">
    <source>
        <dbReference type="SAM" id="MobiDB-lite"/>
    </source>
</evidence>
<proteinExistence type="predicted"/>
<protein>
    <submittedName>
        <fullName evidence="3">CHAT domain-containing protein</fullName>
    </submittedName>
</protein>
<evidence type="ECO:0000259" key="2">
    <source>
        <dbReference type="PROSITE" id="PS50006"/>
    </source>
</evidence>
<keyword evidence="4" id="KW-1185">Reference proteome</keyword>
<dbReference type="RefSeq" id="WP_208339920.1">
    <property type="nucleotide sequence ID" value="NZ_CAWQFN010000581.1"/>
</dbReference>
<dbReference type="EMBL" id="JAALHA020000015">
    <property type="protein sequence ID" value="MDR9897962.1"/>
    <property type="molecule type" value="Genomic_DNA"/>
</dbReference>
<dbReference type="CDD" id="cd00060">
    <property type="entry name" value="FHA"/>
    <property type="match status" value="1"/>
</dbReference>
<dbReference type="PROSITE" id="PS50006">
    <property type="entry name" value="FHA_DOMAIN"/>
    <property type="match status" value="1"/>
</dbReference>
<comment type="caution">
    <text evidence="3">The sequence shown here is derived from an EMBL/GenBank/DDBJ whole genome shotgun (WGS) entry which is preliminary data.</text>
</comment>
<dbReference type="AlphaFoldDB" id="A0AAP5MBI9"/>
<dbReference type="InterPro" id="IPR024983">
    <property type="entry name" value="CHAT_dom"/>
</dbReference>
<dbReference type="SUPFAM" id="SSF49879">
    <property type="entry name" value="SMAD/FHA domain"/>
    <property type="match status" value="1"/>
</dbReference>
<dbReference type="SMART" id="SM00240">
    <property type="entry name" value="FHA"/>
    <property type="match status" value="1"/>
</dbReference>
<dbReference type="Proteomes" id="UP000667802">
    <property type="component" value="Unassembled WGS sequence"/>
</dbReference>
<evidence type="ECO:0000313" key="4">
    <source>
        <dbReference type="Proteomes" id="UP000667802"/>
    </source>
</evidence>
<dbReference type="InterPro" id="IPR000253">
    <property type="entry name" value="FHA_dom"/>
</dbReference>